<evidence type="ECO:0000313" key="2">
    <source>
        <dbReference type="Proteomes" id="UP000622533"/>
    </source>
</evidence>
<sequence length="46" mass="5045">MTPKMTALPPKAIAAGTKGTQQLYSINNIRQKMYKVRNAAPTAKLK</sequence>
<dbReference type="Proteomes" id="UP000622533">
    <property type="component" value="Unassembled WGS sequence"/>
</dbReference>
<accession>A0A8J7D261</accession>
<dbReference type="EMBL" id="JADEXS010000401">
    <property type="protein sequence ID" value="MBE9025352.1"/>
    <property type="molecule type" value="Genomic_DNA"/>
</dbReference>
<proteinExistence type="predicted"/>
<gene>
    <name evidence="1" type="ORF">IQ276_23895</name>
</gene>
<evidence type="ECO:0000313" key="1">
    <source>
        <dbReference type="EMBL" id="MBE9025352.1"/>
    </source>
</evidence>
<keyword evidence="2" id="KW-1185">Reference proteome</keyword>
<protein>
    <submittedName>
        <fullName evidence="1">Uncharacterized protein</fullName>
    </submittedName>
</protein>
<comment type="caution">
    <text evidence="1">The sequence shown here is derived from an EMBL/GenBank/DDBJ whole genome shotgun (WGS) entry which is preliminary data.</text>
</comment>
<organism evidence="1 2">
    <name type="scientific">Desmonostoc muscorum LEGE 12446</name>
    <dbReference type="NCBI Taxonomy" id="1828758"/>
    <lineage>
        <taxon>Bacteria</taxon>
        <taxon>Bacillati</taxon>
        <taxon>Cyanobacteriota</taxon>
        <taxon>Cyanophyceae</taxon>
        <taxon>Nostocales</taxon>
        <taxon>Nostocaceae</taxon>
        <taxon>Desmonostoc</taxon>
    </lineage>
</organism>
<reference evidence="1" key="1">
    <citation type="submission" date="2020-10" db="EMBL/GenBank/DDBJ databases">
        <authorList>
            <person name="Castelo-Branco R."/>
            <person name="Eusebio N."/>
            <person name="Adriana R."/>
            <person name="Vieira A."/>
            <person name="Brugerolle De Fraissinette N."/>
            <person name="Rezende De Castro R."/>
            <person name="Schneider M.P."/>
            <person name="Vasconcelos V."/>
            <person name="Leao P.N."/>
        </authorList>
    </citation>
    <scope>NUCLEOTIDE SEQUENCE</scope>
    <source>
        <strain evidence="1">LEGE 12446</strain>
    </source>
</reference>
<name>A0A8J7D261_DESMC</name>
<dbReference type="AlphaFoldDB" id="A0A8J7D261"/>